<name>A0A0C3FP65_PILCF</name>
<reference evidence="2" key="2">
    <citation type="submission" date="2015-01" db="EMBL/GenBank/DDBJ databases">
        <title>Evolutionary Origins and Diversification of the Mycorrhizal Mutualists.</title>
        <authorList>
            <consortium name="DOE Joint Genome Institute"/>
            <consortium name="Mycorrhizal Genomics Consortium"/>
            <person name="Kohler A."/>
            <person name="Kuo A."/>
            <person name="Nagy L.G."/>
            <person name="Floudas D."/>
            <person name="Copeland A."/>
            <person name="Barry K.W."/>
            <person name="Cichocki N."/>
            <person name="Veneault-Fourrey C."/>
            <person name="LaButti K."/>
            <person name="Lindquist E.A."/>
            <person name="Lipzen A."/>
            <person name="Lundell T."/>
            <person name="Morin E."/>
            <person name="Murat C."/>
            <person name="Riley R."/>
            <person name="Ohm R."/>
            <person name="Sun H."/>
            <person name="Tunlid A."/>
            <person name="Henrissat B."/>
            <person name="Grigoriev I.V."/>
            <person name="Hibbett D.S."/>
            <person name="Martin F."/>
        </authorList>
    </citation>
    <scope>NUCLEOTIDE SEQUENCE [LARGE SCALE GENOMIC DNA]</scope>
    <source>
        <strain evidence="2">F 1598</strain>
    </source>
</reference>
<evidence type="ECO:0000313" key="2">
    <source>
        <dbReference type="Proteomes" id="UP000054166"/>
    </source>
</evidence>
<dbReference type="HOGENOM" id="CLU_2414078_0_0_1"/>
<proteinExistence type="predicted"/>
<protein>
    <submittedName>
        <fullName evidence="1">Uncharacterized protein</fullName>
    </submittedName>
</protein>
<dbReference type="AlphaFoldDB" id="A0A0C3FP65"/>
<keyword evidence="2" id="KW-1185">Reference proteome</keyword>
<organism evidence="1 2">
    <name type="scientific">Piloderma croceum (strain F 1598)</name>
    <dbReference type="NCBI Taxonomy" id="765440"/>
    <lineage>
        <taxon>Eukaryota</taxon>
        <taxon>Fungi</taxon>
        <taxon>Dikarya</taxon>
        <taxon>Basidiomycota</taxon>
        <taxon>Agaricomycotina</taxon>
        <taxon>Agaricomycetes</taxon>
        <taxon>Agaricomycetidae</taxon>
        <taxon>Atheliales</taxon>
        <taxon>Atheliaceae</taxon>
        <taxon>Piloderma</taxon>
    </lineage>
</organism>
<gene>
    <name evidence="1" type="ORF">PILCRDRAFT_340184</name>
</gene>
<dbReference type="InParanoid" id="A0A0C3FP65"/>
<evidence type="ECO:0000313" key="1">
    <source>
        <dbReference type="EMBL" id="KIM85660.1"/>
    </source>
</evidence>
<dbReference type="Proteomes" id="UP000054166">
    <property type="component" value="Unassembled WGS sequence"/>
</dbReference>
<accession>A0A0C3FP65</accession>
<dbReference type="EMBL" id="KN832984">
    <property type="protein sequence ID" value="KIM85660.1"/>
    <property type="molecule type" value="Genomic_DNA"/>
</dbReference>
<sequence>MLSGRLFFRSVILSSIPVHSRTEARATCFQMPRVRKLRPDPHRQPNWLHRLFRDIEWHVILRPPDNSATKYHRSHVFPILVRLLFSTRLLPH</sequence>
<reference evidence="1 2" key="1">
    <citation type="submission" date="2014-04" db="EMBL/GenBank/DDBJ databases">
        <authorList>
            <consortium name="DOE Joint Genome Institute"/>
            <person name="Kuo A."/>
            <person name="Tarkka M."/>
            <person name="Buscot F."/>
            <person name="Kohler A."/>
            <person name="Nagy L.G."/>
            <person name="Floudas D."/>
            <person name="Copeland A."/>
            <person name="Barry K.W."/>
            <person name="Cichocki N."/>
            <person name="Veneault-Fourrey C."/>
            <person name="LaButti K."/>
            <person name="Lindquist E.A."/>
            <person name="Lipzen A."/>
            <person name="Lundell T."/>
            <person name="Morin E."/>
            <person name="Murat C."/>
            <person name="Sun H."/>
            <person name="Tunlid A."/>
            <person name="Henrissat B."/>
            <person name="Grigoriev I.V."/>
            <person name="Hibbett D.S."/>
            <person name="Martin F."/>
            <person name="Nordberg H.P."/>
            <person name="Cantor M.N."/>
            <person name="Hua S.X."/>
        </authorList>
    </citation>
    <scope>NUCLEOTIDE SEQUENCE [LARGE SCALE GENOMIC DNA]</scope>
    <source>
        <strain evidence="1 2">F 1598</strain>
    </source>
</reference>